<keyword evidence="6" id="KW-0482">Metalloprotease</keyword>
<organism evidence="6 7">
    <name type="scientific">Acropora cervicornis</name>
    <name type="common">Staghorn coral</name>
    <dbReference type="NCBI Taxonomy" id="6130"/>
    <lineage>
        <taxon>Eukaryota</taxon>
        <taxon>Metazoa</taxon>
        <taxon>Cnidaria</taxon>
        <taxon>Anthozoa</taxon>
        <taxon>Hexacorallia</taxon>
        <taxon>Scleractinia</taxon>
        <taxon>Astrocoeniina</taxon>
        <taxon>Acroporidae</taxon>
        <taxon>Acropora</taxon>
    </lineage>
</organism>
<feature type="domain" description="Fibronectin type-II" evidence="5">
    <location>
        <begin position="125"/>
        <end position="171"/>
    </location>
</feature>
<comment type="caution">
    <text evidence="3">Lacks conserved residue(s) required for the propagation of feature annotation.</text>
</comment>
<sequence>MLILSHKEELRRFLIYFLFFILVVFSEGKKHTKHIKDHDVLSSQKKQSKSTFITVRIPEHIAIHRKGPCIPECRCKSGHVKCSKIECPDLNCENPIKKKWKCCPECLLEMKDGYSCGVWTKEGNGNGECCVFPFSYHGVNYFTCTYQDHSNPWCAVTSDFDQDGVWGECIDTGDSVKALRFKTNGRKYTNETYDGSVKNIANQAVLNLKQPSAKENVSNPGEQGVTPAVPLPMGPSVTPTIVIPNESAVVKPVPTGIPIVPATVSTALAPVTSVGIQASGSEAPMGSGSITGVSPTAQIPMQSASAVMPTVAPLPGASVAVKPISTVAPSITTGILVQSSVPAPLPGGGLPVIPGIPGVPVVAVSQTSNVVINPSPVASVTPAVPGQPGVAKPPYPEVTYPVGATPPLQPQPATQTSQGAQTGQQPLPVVPTVVTPGETQVPGQAPGLPNQLPFPATQTVITPGETQAPGQGPGQGPGQAVHEITTTEINPTHNITTTESWFGKANETLNRTNEVTNQNYQAPNGYQADPNLYAYQSQTQAASFTNQQSYPTQGDASAAYYSEGYSGYNNDTLSQQYWAEQAQNTGSQDNYYPSEQQYQNAADQGPYYTG</sequence>
<evidence type="ECO:0000313" key="6">
    <source>
        <dbReference type="EMBL" id="KAK2556423.1"/>
    </source>
</evidence>
<dbReference type="Pfam" id="PF23334">
    <property type="entry name" value="VWC2L_2nd"/>
    <property type="match status" value="1"/>
</dbReference>
<dbReference type="PRINTS" id="PR00013">
    <property type="entry name" value="FNTYPEII"/>
</dbReference>
<dbReference type="Pfam" id="PF00040">
    <property type="entry name" value="fn2"/>
    <property type="match status" value="1"/>
</dbReference>
<evidence type="ECO:0000256" key="4">
    <source>
        <dbReference type="SAM" id="MobiDB-lite"/>
    </source>
</evidence>
<name>A0AAD9Q869_ACRCE</name>
<evidence type="ECO:0000256" key="2">
    <source>
        <dbReference type="ARBA" id="ARBA00023157"/>
    </source>
</evidence>
<dbReference type="InterPro" id="IPR036943">
    <property type="entry name" value="FN_type2_sf"/>
</dbReference>
<feature type="compositionally biased region" description="Low complexity" evidence="4">
    <location>
        <begin position="411"/>
        <end position="428"/>
    </location>
</feature>
<dbReference type="SUPFAM" id="SSF57440">
    <property type="entry name" value="Kringle-like"/>
    <property type="match status" value="1"/>
</dbReference>
<dbReference type="Proteomes" id="UP001249851">
    <property type="component" value="Unassembled WGS sequence"/>
</dbReference>
<keyword evidence="7" id="KW-1185">Reference proteome</keyword>
<keyword evidence="6" id="KW-0645">Protease</keyword>
<keyword evidence="6" id="KW-0378">Hydrolase</keyword>
<protein>
    <submittedName>
        <fullName evidence="6">Matrix metalloproteinase-9</fullName>
    </submittedName>
</protein>
<feature type="region of interest" description="Disordered" evidence="4">
    <location>
        <begin position="403"/>
        <end position="428"/>
    </location>
</feature>
<keyword evidence="2" id="KW-1015">Disulfide bond</keyword>
<dbReference type="InterPro" id="IPR000562">
    <property type="entry name" value="FN_type2_dom"/>
</dbReference>
<dbReference type="GO" id="GO:0008237">
    <property type="term" value="F:metallopeptidase activity"/>
    <property type="evidence" value="ECO:0007669"/>
    <property type="project" value="UniProtKB-KW"/>
</dbReference>
<dbReference type="SMART" id="SM00059">
    <property type="entry name" value="FN2"/>
    <property type="match status" value="1"/>
</dbReference>
<reference evidence="6" key="2">
    <citation type="journal article" date="2023" name="Science">
        <title>Genomic signatures of disease resistance in endangered staghorn corals.</title>
        <authorList>
            <person name="Vollmer S.V."/>
            <person name="Selwyn J.D."/>
            <person name="Despard B.A."/>
            <person name="Roesel C.L."/>
        </authorList>
    </citation>
    <scope>NUCLEOTIDE SEQUENCE</scope>
    <source>
        <strain evidence="6">K2</strain>
    </source>
</reference>
<dbReference type="InterPro" id="IPR013806">
    <property type="entry name" value="Kringle-like"/>
</dbReference>
<dbReference type="SUPFAM" id="SSF57603">
    <property type="entry name" value="FnI-like domain"/>
    <property type="match status" value="1"/>
</dbReference>
<dbReference type="Gene3D" id="2.10.10.10">
    <property type="entry name" value="Fibronectin, type II, collagen-binding"/>
    <property type="match status" value="1"/>
</dbReference>
<dbReference type="AlphaFoldDB" id="A0AAD9Q869"/>
<proteinExistence type="predicted"/>
<evidence type="ECO:0000259" key="5">
    <source>
        <dbReference type="PROSITE" id="PS51092"/>
    </source>
</evidence>
<keyword evidence="1" id="KW-0677">Repeat</keyword>
<feature type="region of interest" description="Disordered" evidence="4">
    <location>
        <begin position="586"/>
        <end position="610"/>
    </location>
</feature>
<accession>A0AAD9Q869</accession>
<comment type="caution">
    <text evidence="6">The sequence shown here is derived from an EMBL/GenBank/DDBJ whole genome shotgun (WGS) entry which is preliminary data.</text>
</comment>
<evidence type="ECO:0000256" key="3">
    <source>
        <dbReference type="PROSITE-ProRule" id="PRU00479"/>
    </source>
</evidence>
<evidence type="ECO:0000256" key="1">
    <source>
        <dbReference type="ARBA" id="ARBA00022737"/>
    </source>
</evidence>
<dbReference type="EMBL" id="JARQWQ010000056">
    <property type="protein sequence ID" value="KAK2556423.1"/>
    <property type="molecule type" value="Genomic_DNA"/>
</dbReference>
<gene>
    <name evidence="6" type="ORF">P5673_021660</name>
</gene>
<dbReference type="Gene3D" id="6.20.200.20">
    <property type="match status" value="1"/>
</dbReference>
<reference evidence="6" key="1">
    <citation type="journal article" date="2023" name="G3 (Bethesda)">
        <title>Whole genome assembly and annotation of the endangered Caribbean coral Acropora cervicornis.</title>
        <authorList>
            <person name="Selwyn J.D."/>
            <person name="Vollmer S.V."/>
        </authorList>
    </citation>
    <scope>NUCLEOTIDE SEQUENCE</scope>
    <source>
        <strain evidence="6">K2</strain>
    </source>
</reference>
<dbReference type="FunFam" id="2.10.10.10:FF:000009">
    <property type="entry name" value="Epididymal sperm-binding protein 1"/>
    <property type="match status" value="1"/>
</dbReference>
<evidence type="ECO:0000313" key="7">
    <source>
        <dbReference type="Proteomes" id="UP001249851"/>
    </source>
</evidence>
<feature type="compositionally biased region" description="Polar residues" evidence="4">
    <location>
        <begin position="586"/>
        <end position="602"/>
    </location>
</feature>
<dbReference type="PROSITE" id="PS51092">
    <property type="entry name" value="FN2_2"/>
    <property type="match status" value="1"/>
</dbReference>